<keyword evidence="13" id="KW-1185">Reference proteome</keyword>
<keyword evidence="5 9" id="KW-0375">Hydrogen ion transport</keyword>
<sequence length="871" mass="98598">MQRFRMGAMFRSEQMTLCQLFLQPEAAYTSVSALGEMGIAQFRDMNAEVNPFMRKFVSEVRRCDELERKLRYIEEEVRRDDVKIPDLEEAPTAPNPREIIDLEAHLEKTETEMLELSQNGVNLKSNFKELKEMKYVLEKAQHFMSEECDLFTAASAFVFQQEESDSNRALIGGEERGRLGFVAGVIPRDKVPGFERMLWRVSRGNVFLRQAPLEEPLEDPATGQPINKTVFVAFYQGENLKSRLKKVCTGYHATLYTCPSSVSEREGVVRELRIRLEDLNVVLSQTMDHRHRVVQAVAKELQTWKAMVRKMKAIYHTLNMFNMDVTNKCLIGECWVPKDELQHLRRALEDGGKAVGSTINPIINILSTTENPPTFIRTNKFTEGFQVLIDAYAVGTYREVNPASFTTITFPFLFSVMFGDLGHGIVVFLFAGWMCLFEKKLKKNKWGEIWDIFFGGRYIILLMGIFSMYSGLLYNDIFSLSLNIFGSGWVMNIPKYNLSVESKLALDPAEGGYRGDPYYMGLDPVWQSADNKIIFLNSFKMKLSIIIAVVHMVFGICLSVVNFVHMKKYINILLDFVPQIIFLVLLFGYMAFMVVYKYIVFSPYSQQEIADDPSLEPWGTRCAPSVLITFINMVLVSANSKVEGCNQYMFGGQEEIQRAFLVIALLMVPVLLLGKPIYIKMSARRQATHQVLKPATNGDVSNNGIEMTGASDPEQGGHVQPRGGQDHGEHGESFSDVMVHQAIHTVEYVLSTVSHTASYLRLWALSLAHAQLSDVLWNMVFRRAIKIAGGMGTDGSFSGGNIAGGFVIYVVFALWVCFTVAVLVLMEGLSAFLHTLRLHWVEFMSKFYTGSGYPFEPFSFKGILKETNSLD</sequence>
<dbReference type="GO" id="GO:0000220">
    <property type="term" value="C:vacuolar proton-transporting V-type ATPase, V0 domain"/>
    <property type="evidence" value="ECO:0007669"/>
    <property type="project" value="InterPro"/>
</dbReference>
<keyword evidence="8 9" id="KW-0472">Membrane</keyword>
<dbReference type="EMBL" id="JAHWGI010000723">
    <property type="protein sequence ID" value="KAK3917376.1"/>
    <property type="molecule type" value="Genomic_DNA"/>
</dbReference>
<keyword evidence="10" id="KW-0175">Coiled coil</keyword>
<feature type="transmembrane region" description="Helical" evidence="9">
    <location>
        <begin position="543"/>
        <end position="564"/>
    </location>
</feature>
<dbReference type="Proteomes" id="UP001219518">
    <property type="component" value="Unassembled WGS sequence"/>
</dbReference>
<dbReference type="InterPro" id="IPR002490">
    <property type="entry name" value="V-ATPase_116kDa_su"/>
</dbReference>
<reference evidence="12" key="2">
    <citation type="journal article" date="2023" name="BMC Genomics">
        <title>Pest status, molecular evolution, and epigenetic factors derived from the genome assembly of Frankliniella fusca, a thysanopteran phytovirus vector.</title>
        <authorList>
            <person name="Catto M.A."/>
            <person name="Labadie P.E."/>
            <person name="Jacobson A.L."/>
            <person name="Kennedy G.G."/>
            <person name="Srinivasan R."/>
            <person name="Hunt B.G."/>
        </authorList>
    </citation>
    <scope>NUCLEOTIDE SEQUENCE</scope>
    <source>
        <strain evidence="12">PL_HMW_Pooled</strain>
    </source>
</reference>
<evidence type="ECO:0000256" key="9">
    <source>
        <dbReference type="RuleBase" id="RU361189"/>
    </source>
</evidence>
<dbReference type="GO" id="GO:0005886">
    <property type="term" value="C:plasma membrane"/>
    <property type="evidence" value="ECO:0007669"/>
    <property type="project" value="TreeGrafter"/>
</dbReference>
<evidence type="ECO:0000256" key="5">
    <source>
        <dbReference type="ARBA" id="ARBA00022781"/>
    </source>
</evidence>
<evidence type="ECO:0000313" key="12">
    <source>
        <dbReference type="EMBL" id="KAK3917376.1"/>
    </source>
</evidence>
<protein>
    <recommendedName>
        <fullName evidence="9">V-type proton ATPase subunit a</fullName>
    </recommendedName>
</protein>
<dbReference type="GO" id="GO:0046961">
    <property type="term" value="F:proton-transporting ATPase activity, rotational mechanism"/>
    <property type="evidence" value="ECO:0007669"/>
    <property type="project" value="InterPro"/>
</dbReference>
<feature type="transmembrane region" description="Helical" evidence="9">
    <location>
        <begin position="576"/>
        <end position="598"/>
    </location>
</feature>
<dbReference type="InterPro" id="IPR026028">
    <property type="entry name" value="V-type_ATPase_116kDa_su_euka"/>
</dbReference>
<feature type="transmembrane region" description="Helical" evidence="9">
    <location>
        <begin position="659"/>
        <end position="679"/>
    </location>
</feature>
<gene>
    <name evidence="12" type="ORF">KUF71_006907</name>
</gene>
<feature type="region of interest" description="Disordered" evidence="11">
    <location>
        <begin position="702"/>
        <end position="731"/>
    </location>
</feature>
<keyword evidence="7 9" id="KW-0406">Ion transport</keyword>
<dbReference type="PANTHER" id="PTHR11629">
    <property type="entry name" value="VACUOLAR PROTON ATPASES"/>
    <property type="match status" value="1"/>
</dbReference>
<feature type="transmembrane region" description="Helical" evidence="9">
    <location>
        <begin position="412"/>
        <end position="437"/>
    </location>
</feature>
<comment type="similarity">
    <text evidence="2 9">Belongs to the V-ATPase 116 kDa subunit family.</text>
</comment>
<reference evidence="12" key="1">
    <citation type="submission" date="2021-07" db="EMBL/GenBank/DDBJ databases">
        <authorList>
            <person name="Catto M.A."/>
            <person name="Jacobson A."/>
            <person name="Kennedy G."/>
            <person name="Labadie P."/>
            <person name="Hunt B.G."/>
            <person name="Srinivasan R."/>
        </authorList>
    </citation>
    <scope>NUCLEOTIDE SEQUENCE</scope>
    <source>
        <strain evidence="12">PL_HMW_Pooled</strain>
        <tissue evidence="12">Head</tissue>
    </source>
</reference>
<name>A0AAE1LEQ9_9NEOP</name>
<evidence type="ECO:0000256" key="4">
    <source>
        <dbReference type="ARBA" id="ARBA00022692"/>
    </source>
</evidence>
<evidence type="ECO:0000256" key="1">
    <source>
        <dbReference type="ARBA" id="ARBA00004141"/>
    </source>
</evidence>
<feature type="transmembrane region" description="Helical" evidence="9">
    <location>
        <begin position="802"/>
        <end position="826"/>
    </location>
</feature>
<dbReference type="PIRSF" id="PIRSF001293">
    <property type="entry name" value="ATP6V0A1"/>
    <property type="match status" value="1"/>
</dbReference>
<evidence type="ECO:0000256" key="7">
    <source>
        <dbReference type="ARBA" id="ARBA00023065"/>
    </source>
</evidence>
<evidence type="ECO:0000256" key="6">
    <source>
        <dbReference type="ARBA" id="ARBA00022989"/>
    </source>
</evidence>
<evidence type="ECO:0000313" key="13">
    <source>
        <dbReference type="Proteomes" id="UP001219518"/>
    </source>
</evidence>
<proteinExistence type="inferred from homology"/>
<evidence type="ECO:0000256" key="2">
    <source>
        <dbReference type="ARBA" id="ARBA00009904"/>
    </source>
</evidence>
<keyword evidence="4 9" id="KW-0812">Transmembrane</keyword>
<organism evidence="12 13">
    <name type="scientific">Frankliniella fusca</name>
    <dbReference type="NCBI Taxonomy" id="407009"/>
    <lineage>
        <taxon>Eukaryota</taxon>
        <taxon>Metazoa</taxon>
        <taxon>Ecdysozoa</taxon>
        <taxon>Arthropoda</taxon>
        <taxon>Hexapoda</taxon>
        <taxon>Insecta</taxon>
        <taxon>Pterygota</taxon>
        <taxon>Neoptera</taxon>
        <taxon>Paraneoptera</taxon>
        <taxon>Thysanoptera</taxon>
        <taxon>Terebrantia</taxon>
        <taxon>Thripoidea</taxon>
        <taxon>Thripidae</taxon>
        <taxon>Frankliniella</taxon>
    </lineage>
</organism>
<dbReference type="Pfam" id="PF01496">
    <property type="entry name" value="V_ATPase_I"/>
    <property type="match status" value="1"/>
</dbReference>
<dbReference type="GO" id="GO:0051117">
    <property type="term" value="F:ATPase binding"/>
    <property type="evidence" value="ECO:0007669"/>
    <property type="project" value="TreeGrafter"/>
</dbReference>
<evidence type="ECO:0000256" key="10">
    <source>
        <dbReference type="SAM" id="Coils"/>
    </source>
</evidence>
<keyword evidence="6 9" id="KW-1133">Transmembrane helix</keyword>
<evidence type="ECO:0000256" key="8">
    <source>
        <dbReference type="ARBA" id="ARBA00023136"/>
    </source>
</evidence>
<dbReference type="GO" id="GO:0007035">
    <property type="term" value="P:vacuolar acidification"/>
    <property type="evidence" value="ECO:0007669"/>
    <property type="project" value="TreeGrafter"/>
</dbReference>
<dbReference type="PANTHER" id="PTHR11629:SF61">
    <property type="entry name" value="V-TYPE PROTON ATPASE SUBUNIT A"/>
    <property type="match status" value="1"/>
</dbReference>
<comment type="caution">
    <text evidence="12">The sequence shown here is derived from an EMBL/GenBank/DDBJ whole genome shotgun (WGS) entry which is preliminary data.</text>
</comment>
<comment type="subcellular location">
    <subcellularLocation>
        <location evidence="1">Membrane</location>
        <topology evidence="1">Multi-pass membrane protein</topology>
    </subcellularLocation>
</comment>
<feature type="coiled-coil region" evidence="10">
    <location>
        <begin position="99"/>
        <end position="126"/>
    </location>
</feature>
<evidence type="ECO:0000256" key="3">
    <source>
        <dbReference type="ARBA" id="ARBA00022448"/>
    </source>
</evidence>
<dbReference type="AlphaFoldDB" id="A0AAE1LEQ9"/>
<keyword evidence="3 9" id="KW-0813">Transport</keyword>
<accession>A0AAE1LEQ9</accession>
<evidence type="ECO:0000256" key="11">
    <source>
        <dbReference type="SAM" id="MobiDB-lite"/>
    </source>
</evidence>
<comment type="function">
    <text evidence="9">Essential component of the vacuolar proton pump (V-ATPase), a multimeric enzyme that catalyzes the translocation of protons across the membranes. Required for assembly and activity of the V-ATPase.</text>
</comment>
<feature type="transmembrane region" description="Helical" evidence="9">
    <location>
        <begin position="449"/>
        <end position="472"/>
    </location>
</feature>